<name>A0A1U7XNK3_NICSY</name>
<reference evidence="2" key="1">
    <citation type="journal article" date="2013" name="Genome Biol.">
        <title>Reference genomes and transcriptomes of Nicotiana sylvestris and Nicotiana tomentosiformis.</title>
        <authorList>
            <person name="Sierro N."/>
            <person name="Battey J.N."/>
            <person name="Ouadi S."/>
            <person name="Bovet L."/>
            <person name="Goepfert S."/>
            <person name="Bakaher N."/>
            <person name="Peitsch M.C."/>
            <person name="Ivanov N.V."/>
        </authorList>
    </citation>
    <scope>NUCLEOTIDE SEQUENCE [LARGE SCALE GENOMIC DNA]</scope>
</reference>
<dbReference type="AlphaFoldDB" id="A0A1U7XNK3"/>
<feature type="domain" description="Reverse transcriptase zinc-binding" evidence="1">
    <location>
        <begin position="39"/>
        <end position="123"/>
    </location>
</feature>
<dbReference type="RefSeq" id="XP_009793622.1">
    <property type="nucleotide sequence ID" value="XM_009795320.1"/>
</dbReference>
<organism evidence="2 3">
    <name type="scientific">Nicotiana sylvestris</name>
    <name type="common">Wood tobacco</name>
    <name type="synonym">South American tobacco</name>
    <dbReference type="NCBI Taxonomy" id="4096"/>
    <lineage>
        <taxon>Eukaryota</taxon>
        <taxon>Viridiplantae</taxon>
        <taxon>Streptophyta</taxon>
        <taxon>Embryophyta</taxon>
        <taxon>Tracheophyta</taxon>
        <taxon>Spermatophyta</taxon>
        <taxon>Magnoliopsida</taxon>
        <taxon>eudicotyledons</taxon>
        <taxon>Gunneridae</taxon>
        <taxon>Pentapetalae</taxon>
        <taxon>asterids</taxon>
        <taxon>lamiids</taxon>
        <taxon>Solanales</taxon>
        <taxon>Solanaceae</taxon>
        <taxon>Nicotianoideae</taxon>
        <taxon>Nicotianeae</taxon>
        <taxon>Nicotiana</taxon>
    </lineage>
</organism>
<protein>
    <submittedName>
        <fullName evidence="3">Uncharacterized protein LOC104240475</fullName>
    </submittedName>
</protein>
<keyword evidence="2" id="KW-1185">Reference proteome</keyword>
<dbReference type="InterPro" id="IPR026960">
    <property type="entry name" value="RVT-Znf"/>
</dbReference>
<dbReference type="OrthoDB" id="1221325at2759"/>
<dbReference type="Pfam" id="PF13966">
    <property type="entry name" value="zf-RVT"/>
    <property type="match status" value="1"/>
</dbReference>
<accession>A0A1U7XNK3</accession>
<evidence type="ECO:0000313" key="3">
    <source>
        <dbReference type="RefSeq" id="XP_009793622.1"/>
    </source>
</evidence>
<evidence type="ECO:0000259" key="1">
    <source>
        <dbReference type="Pfam" id="PF13966"/>
    </source>
</evidence>
<proteinExistence type="predicted"/>
<sequence length="167" mass="19601">MQDWEIAELQDLLTLLYGQDRPQPSCDSWRWGLCGDGLFTVKSFYQSMLVREEVSFPYSSIWIPKAPTKVCFFAWLALKRVILTAENLRKRGITLVSWCYMCKSSGEEVDHLLLHCPVFLALWRAIMNLFGVQWVMPSTVKEMLYIWAGFHRRRKKNAWNFAPLSLM</sequence>
<dbReference type="Proteomes" id="UP000189701">
    <property type="component" value="Unplaced"/>
</dbReference>
<dbReference type="eggNOG" id="KOG1075">
    <property type="taxonomic scope" value="Eukaryota"/>
</dbReference>
<gene>
    <name evidence="3" type="primary">LOC104240475</name>
</gene>
<reference evidence="3" key="2">
    <citation type="submission" date="2025-08" db="UniProtKB">
        <authorList>
            <consortium name="RefSeq"/>
        </authorList>
    </citation>
    <scope>IDENTIFICATION</scope>
    <source>
        <tissue evidence="3">Leaf</tissue>
    </source>
</reference>
<evidence type="ECO:0000313" key="2">
    <source>
        <dbReference type="Proteomes" id="UP000189701"/>
    </source>
</evidence>